<accession>A0A809R6H3</accession>
<dbReference type="InterPro" id="IPR013108">
    <property type="entry name" value="Amidohydro_3"/>
</dbReference>
<protein>
    <submittedName>
        <fullName evidence="3">Amidohydrolase</fullName>
    </submittedName>
</protein>
<dbReference type="Proteomes" id="UP000662873">
    <property type="component" value="Chromosome"/>
</dbReference>
<dbReference type="KEGG" id="npy:NPRO_07450"/>
<dbReference type="Pfam" id="PF07969">
    <property type="entry name" value="Amidohydro_3"/>
    <property type="match status" value="1"/>
</dbReference>
<dbReference type="InterPro" id="IPR011059">
    <property type="entry name" value="Metal-dep_hydrolase_composite"/>
</dbReference>
<dbReference type="Gene3D" id="2.30.40.10">
    <property type="entry name" value="Urease, subunit C, domain 1"/>
    <property type="match status" value="1"/>
</dbReference>
<name>A0A809R6H3_9BACT</name>
<dbReference type="SUPFAM" id="SSF51556">
    <property type="entry name" value="Metallo-dependent hydrolases"/>
    <property type="match status" value="1"/>
</dbReference>
<dbReference type="SUPFAM" id="SSF51338">
    <property type="entry name" value="Composite domain of metallo-dependent hydrolases"/>
    <property type="match status" value="1"/>
</dbReference>
<evidence type="ECO:0000313" key="4">
    <source>
        <dbReference type="Proteomes" id="UP000662873"/>
    </source>
</evidence>
<dbReference type="EMBL" id="AP021858">
    <property type="protein sequence ID" value="BBO23150.1"/>
    <property type="molecule type" value="Genomic_DNA"/>
</dbReference>
<dbReference type="InterPro" id="IPR033932">
    <property type="entry name" value="YtcJ-like"/>
</dbReference>
<sequence>MTFLALVLPWVVAPADLVIENAKIWSDGRPTFAEFAAVRQGRFVYVGDRNGSYIGPRTQRIDAQGRTVLPGLIDSHAHMIGGGLDLSRLILREAADKEDFIRKVREYAERLGPQEWILGGQWTVESWAKPESPRKEWVDAVTGGRPLWLDRMDGHSGLANSAALRLAGITKDTPNPPGGVIDKDPSTGEPTGILRETAQGLVGRRIPPATEGQVLKALRQAMEEANKYGVTAVSDISGLGDLSRYEKLAQEGGLSVRFSLYPTVGSVSGARKALKGFKGRDGWVSVRGFKAYMDGSLGSRTAYMRDPFSDNEPGKEDWRGLPMPGMIEGEFEKDCRDAQGAGLQTICHAIGDEANHVLLNILQKAYPQLRAARCRSEHTQHLLAEDIPRFGALGVIASMQPYHKADDGRYAEERIGERRSRASYAFKSLLDSGAIVAFGSDWPVVSINPFLGIEAAVTGKTLDGKFWMTQENLTVAEALRCYTTYAAYAMFMEDEIGKIEPGYRADFLILNASPFGPFRRWDQIRPVEVWVEGRRVRKAG</sequence>
<gene>
    <name evidence="3" type="ORF">NPRO_07450</name>
</gene>
<dbReference type="CDD" id="cd01300">
    <property type="entry name" value="YtcJ_like"/>
    <property type="match status" value="1"/>
</dbReference>
<dbReference type="Gene3D" id="3.10.310.70">
    <property type="match status" value="1"/>
</dbReference>
<feature type="region of interest" description="Disordered" evidence="1">
    <location>
        <begin position="169"/>
        <end position="189"/>
    </location>
</feature>
<evidence type="ECO:0000259" key="2">
    <source>
        <dbReference type="Pfam" id="PF07969"/>
    </source>
</evidence>
<proteinExistence type="predicted"/>
<dbReference type="AlphaFoldDB" id="A0A809R6H3"/>
<keyword evidence="3" id="KW-0378">Hydrolase</keyword>
<dbReference type="PANTHER" id="PTHR22642:SF2">
    <property type="entry name" value="PROTEIN LONG AFTER FAR-RED 3"/>
    <property type="match status" value="1"/>
</dbReference>
<dbReference type="GO" id="GO:0016810">
    <property type="term" value="F:hydrolase activity, acting on carbon-nitrogen (but not peptide) bonds"/>
    <property type="evidence" value="ECO:0007669"/>
    <property type="project" value="InterPro"/>
</dbReference>
<reference evidence="3" key="1">
    <citation type="journal article" name="DNA Res.">
        <title>The physiological potential of anammox bacteria as revealed by their core genome structure.</title>
        <authorList>
            <person name="Okubo T."/>
            <person name="Toyoda A."/>
            <person name="Fukuhara K."/>
            <person name="Uchiyama I."/>
            <person name="Harigaya Y."/>
            <person name="Kuroiwa M."/>
            <person name="Suzuki T."/>
            <person name="Murakami Y."/>
            <person name="Suwa Y."/>
            <person name="Takami H."/>
        </authorList>
    </citation>
    <scope>NUCLEOTIDE SEQUENCE</scope>
    <source>
        <strain evidence="3">317325-2</strain>
    </source>
</reference>
<evidence type="ECO:0000256" key="1">
    <source>
        <dbReference type="SAM" id="MobiDB-lite"/>
    </source>
</evidence>
<dbReference type="InterPro" id="IPR032466">
    <property type="entry name" value="Metal_Hydrolase"/>
</dbReference>
<feature type="domain" description="Amidohydrolase 3" evidence="2">
    <location>
        <begin position="61"/>
        <end position="536"/>
    </location>
</feature>
<evidence type="ECO:0000313" key="3">
    <source>
        <dbReference type="EMBL" id="BBO23150.1"/>
    </source>
</evidence>
<dbReference type="Gene3D" id="3.20.20.140">
    <property type="entry name" value="Metal-dependent hydrolases"/>
    <property type="match status" value="1"/>
</dbReference>
<organism evidence="3 4">
    <name type="scientific">Candidatus Nitrosymbiomonas proteolyticus</name>
    <dbReference type="NCBI Taxonomy" id="2608984"/>
    <lineage>
        <taxon>Bacteria</taxon>
        <taxon>Bacillati</taxon>
        <taxon>Armatimonadota</taxon>
        <taxon>Armatimonadota incertae sedis</taxon>
        <taxon>Candidatus Nitrosymbiomonas</taxon>
    </lineage>
</organism>
<dbReference type="PANTHER" id="PTHR22642">
    <property type="entry name" value="IMIDAZOLONEPROPIONASE"/>
    <property type="match status" value="1"/>
</dbReference>